<dbReference type="InterPro" id="IPR010401">
    <property type="entry name" value="AGL/Gdb1"/>
</dbReference>
<feature type="domain" description="Glycogen debranching enzyme central" evidence="3">
    <location>
        <begin position="740"/>
        <end position="971"/>
    </location>
</feature>
<gene>
    <name evidence="4" type="ORF">OS493_021510</name>
</gene>
<dbReference type="Pfam" id="PF14702">
    <property type="entry name" value="hGDE_central"/>
    <property type="match status" value="1"/>
</dbReference>
<feature type="domain" description="Eukaryotic glycogen debranching enzyme N-terminal" evidence="1">
    <location>
        <begin position="29"/>
        <end position="124"/>
    </location>
</feature>
<dbReference type="GO" id="GO:0004135">
    <property type="term" value="F:amylo-alpha-1,6-glucosidase activity"/>
    <property type="evidence" value="ECO:0007669"/>
    <property type="project" value="InterPro"/>
</dbReference>
<dbReference type="SUPFAM" id="SSF51445">
    <property type="entry name" value="(Trans)glycosidases"/>
    <property type="match status" value="1"/>
</dbReference>
<reference evidence="4" key="1">
    <citation type="submission" date="2023-01" db="EMBL/GenBank/DDBJ databases">
        <title>Genome assembly of the deep-sea coral Lophelia pertusa.</title>
        <authorList>
            <person name="Herrera S."/>
            <person name="Cordes E."/>
        </authorList>
    </citation>
    <scope>NUCLEOTIDE SEQUENCE</scope>
    <source>
        <strain evidence="4">USNM1676648</strain>
        <tissue evidence="4">Polyp</tissue>
    </source>
</reference>
<evidence type="ECO:0000313" key="4">
    <source>
        <dbReference type="EMBL" id="KAJ7358735.1"/>
    </source>
</evidence>
<dbReference type="OrthoDB" id="6019729at2759"/>
<dbReference type="Proteomes" id="UP001163046">
    <property type="component" value="Unassembled WGS sequence"/>
</dbReference>
<sequence>MAGQVRVLQLEAEQDLETKLFRLEKGWTLRFTLGPSLQPYNVHLFCNHPVSGQQPFDRKKYNELSWTCLPGQQCDDADRFADITAHTAGSFHFYVTYKDGGQLETEEKRTTSGYFTVDPVLRVNSTKTIPLDCVSLQTVLSKSLGPLTEWSDRLRVTKETGYNMIHFTPIQQLGKSNSSYSLSDQLSINSAFHSPGRKNATFDGVKEVLDNMRKDWKILSVVDIVLNHTGNNSPWLWAHPECAYNLENSPHLKPAFLLDRALWHFSCQVAEGLWIEDGLPAEVNNEDHIHKLGEILRHKVLPKLHLWEFFCVDVKKTVDQFRTAMLKAKRPVSGASKHDEPPLKVTTDMSYQRFSATIDMEKALEKFNTERSDALDEKERLQLCCDAFKAHLISRNEVIKNNEVADHIESAIKSSQNGVRYERLDPNGPKHPRVTKKSPLVTNYFITPGDCDTVEEEEKLMFSDKARFCMAHQGWIWGGDPLKDFAAPGSLVYLRRELIAWGDSVKLRYGEKPEDAPFLWNHMLQYTKTCARLFDGIRLDNCHSTPLHVAEYYVDAARQVKPELYVTAELFTGSEATDNIFVNQLGITSLIREALNAHDPHEEGRLIYHYGGEPVGAFMHPSDVKPLVPSIAHALFMDVTHDNPSPFQVRSVYDAIASAGLVSMACCATGSSRGYDELVPHHIHVVKEDRRYLSWPNKKSKLKGTAFVKESDGIVSAKKPSMSYTDGLGRRIYADVAEPPVYVDQIHHDVHAITRHCPDKRKTVVLVAHSAFHNPSEDLQPTMHKQKINMNGIPPLTIPGEINEIIFEAMLVKKPDSKDFSKDAEFINGLQSHEVLLQKHIPLHKSKTCRAEQKGNNTFEVSLRQLGVDLYEKRSGSQESYKTIDELEAIIANLSLSDLNRVLYRANPEEQDDGNGGGVYVLPDSGALVYCGLQGVISVMADVRQFNDLAHPLCRNLRDGNWLMDYVVARLLPFVGTRQLGTWLDKTFNLIKECPRYLVPCYFDAIITPLYLKLLDRAWSQMSRFVVMFCKEWFIVSQGSLSWLAPVRWFVTVQPLFQLCRPNCTMGHHLEQILANSDVTCSRLASFLYWLHALLGKRHLHLSQRIITCNWPDTRRPGVLVVLSLRLS</sequence>
<name>A0A9W9YQP5_9CNID</name>
<evidence type="ECO:0000259" key="1">
    <source>
        <dbReference type="Pfam" id="PF14699"/>
    </source>
</evidence>
<comment type="caution">
    <text evidence="4">The sequence shown here is derived from an EMBL/GenBank/DDBJ whole genome shotgun (WGS) entry which is preliminary data.</text>
</comment>
<dbReference type="InterPro" id="IPR032788">
    <property type="entry name" value="AGL_central"/>
</dbReference>
<feature type="domain" description="Glycogen debranching enzyme glucanotransferase" evidence="2">
    <location>
        <begin position="127"/>
        <end position="565"/>
    </location>
</feature>
<evidence type="ECO:0008006" key="6">
    <source>
        <dbReference type="Google" id="ProtNLM"/>
    </source>
</evidence>
<dbReference type="PANTHER" id="PTHR10569">
    <property type="entry name" value="GLYCOGEN DEBRANCHING ENZYME"/>
    <property type="match status" value="1"/>
</dbReference>
<dbReference type="CDD" id="cd11327">
    <property type="entry name" value="AmyAc_Glg_debranch_2"/>
    <property type="match status" value="1"/>
</dbReference>
<organism evidence="4 5">
    <name type="scientific">Desmophyllum pertusum</name>
    <dbReference type="NCBI Taxonomy" id="174260"/>
    <lineage>
        <taxon>Eukaryota</taxon>
        <taxon>Metazoa</taxon>
        <taxon>Cnidaria</taxon>
        <taxon>Anthozoa</taxon>
        <taxon>Hexacorallia</taxon>
        <taxon>Scleractinia</taxon>
        <taxon>Caryophylliina</taxon>
        <taxon>Caryophylliidae</taxon>
        <taxon>Desmophyllum</taxon>
    </lineage>
</organism>
<dbReference type="InterPro" id="IPR029436">
    <property type="entry name" value="AGL_euk_N"/>
</dbReference>
<proteinExistence type="predicted"/>
<protein>
    <recommendedName>
        <fullName evidence="6">Glycogen debranching enzyme</fullName>
    </recommendedName>
</protein>
<evidence type="ECO:0000259" key="2">
    <source>
        <dbReference type="Pfam" id="PF14701"/>
    </source>
</evidence>
<dbReference type="AlphaFoldDB" id="A0A9W9YQP5"/>
<dbReference type="FunFam" id="3.20.20.80:FF:000108">
    <property type="entry name" value="glycogen debranching enzyme"/>
    <property type="match status" value="1"/>
</dbReference>
<dbReference type="GO" id="GO:0005980">
    <property type="term" value="P:glycogen catabolic process"/>
    <property type="evidence" value="ECO:0007669"/>
    <property type="project" value="InterPro"/>
</dbReference>
<evidence type="ECO:0000259" key="3">
    <source>
        <dbReference type="Pfam" id="PF14702"/>
    </source>
</evidence>
<dbReference type="Gene3D" id="3.20.20.80">
    <property type="entry name" value="Glycosidases"/>
    <property type="match status" value="2"/>
</dbReference>
<dbReference type="Pfam" id="PF14701">
    <property type="entry name" value="hDGE_amylase"/>
    <property type="match status" value="1"/>
</dbReference>
<evidence type="ECO:0000313" key="5">
    <source>
        <dbReference type="Proteomes" id="UP001163046"/>
    </source>
</evidence>
<dbReference type="Pfam" id="PF14699">
    <property type="entry name" value="hGDE_N"/>
    <property type="match status" value="1"/>
</dbReference>
<dbReference type="FunFam" id="3.20.20.80:FF:000070">
    <property type="entry name" value="GDB1p Glycogen debranching enzyme"/>
    <property type="match status" value="1"/>
</dbReference>
<dbReference type="InterPro" id="IPR032792">
    <property type="entry name" value="AGL_glucanoTrfase"/>
</dbReference>
<dbReference type="PANTHER" id="PTHR10569:SF2">
    <property type="entry name" value="GLYCOGEN DEBRANCHING ENZYME"/>
    <property type="match status" value="1"/>
</dbReference>
<accession>A0A9W9YQP5</accession>
<dbReference type="EMBL" id="MU827315">
    <property type="protein sequence ID" value="KAJ7358735.1"/>
    <property type="molecule type" value="Genomic_DNA"/>
</dbReference>
<dbReference type="InterPro" id="IPR017853">
    <property type="entry name" value="GH"/>
</dbReference>
<keyword evidence="5" id="KW-1185">Reference proteome</keyword>
<dbReference type="GO" id="GO:0004134">
    <property type="term" value="F:4-alpha-glucanotransferase activity"/>
    <property type="evidence" value="ECO:0007669"/>
    <property type="project" value="InterPro"/>
</dbReference>